<evidence type="ECO:0000256" key="5">
    <source>
        <dbReference type="ARBA" id="ARBA00022833"/>
    </source>
</evidence>
<organism evidence="11 12">
    <name type="scientific">Desulfuromonas acetoxidans (strain DSM 684 / 11070)</name>
    <dbReference type="NCBI Taxonomy" id="281689"/>
    <lineage>
        <taxon>Bacteria</taxon>
        <taxon>Pseudomonadati</taxon>
        <taxon>Thermodesulfobacteriota</taxon>
        <taxon>Desulfuromonadia</taxon>
        <taxon>Desulfuromonadales</taxon>
        <taxon>Desulfuromonadaceae</taxon>
        <taxon>Desulfuromonas</taxon>
    </lineage>
</organism>
<evidence type="ECO:0000256" key="3">
    <source>
        <dbReference type="ARBA" id="ARBA00022723"/>
    </source>
</evidence>
<dbReference type="PROSITE" id="PS00758">
    <property type="entry name" value="ARGE_DAPE_CPG2_1"/>
    <property type="match status" value="1"/>
</dbReference>
<dbReference type="PIRSF" id="PIRSF001123">
    <property type="entry name" value="PepA_GA"/>
    <property type="match status" value="1"/>
</dbReference>
<comment type="caution">
    <text evidence="11">The sequence shown here is derived from an EMBL/GenBank/DDBJ whole genome shotgun (WGS) entry which is preliminary data.</text>
</comment>
<dbReference type="PANTHER" id="PTHR42994:SF2">
    <property type="entry name" value="PEPTIDASE"/>
    <property type="match status" value="1"/>
</dbReference>
<dbReference type="SUPFAM" id="SSF55031">
    <property type="entry name" value="Bacterial exopeptidase dimerisation domain"/>
    <property type="match status" value="1"/>
</dbReference>
<dbReference type="OrthoDB" id="9809784at2"/>
<dbReference type="InterPro" id="IPR036264">
    <property type="entry name" value="Bact_exopeptidase_dim_dom"/>
</dbReference>
<dbReference type="GO" id="GO:0004177">
    <property type="term" value="F:aminopeptidase activity"/>
    <property type="evidence" value="ECO:0007669"/>
    <property type="project" value="UniProtKB-UniRule"/>
</dbReference>
<dbReference type="RefSeq" id="WP_006001793.1">
    <property type="nucleotide sequence ID" value="NZ_AAEW02000015.1"/>
</dbReference>
<evidence type="ECO:0000313" key="11">
    <source>
        <dbReference type="EMBL" id="EAT14955.1"/>
    </source>
</evidence>
<keyword evidence="4" id="KW-0378">Hydrolase</keyword>
<protein>
    <submittedName>
        <fullName evidence="11">Peptidase M20B, peptidase T</fullName>
    </submittedName>
</protein>
<dbReference type="AlphaFoldDB" id="Q1JXK7"/>
<dbReference type="InterPro" id="IPR001261">
    <property type="entry name" value="ArgE/DapE_CS"/>
</dbReference>
<dbReference type="EMBL" id="AAEW02000015">
    <property type="protein sequence ID" value="EAT14955.1"/>
    <property type="molecule type" value="Genomic_DNA"/>
</dbReference>
<reference evidence="11" key="1">
    <citation type="submission" date="2006-05" db="EMBL/GenBank/DDBJ databases">
        <title>Annotation of the draft genome assembly of Desulfuromonas acetoxidans DSM 684.</title>
        <authorList>
            <consortium name="US DOE Joint Genome Institute (JGI-ORNL)"/>
            <person name="Larimer F."/>
            <person name="Land M."/>
            <person name="Hauser L."/>
        </authorList>
    </citation>
    <scope>NUCLEOTIDE SEQUENCE [LARGE SCALE GENOMIC DNA]</scope>
    <source>
        <strain evidence="11">DSM 684</strain>
    </source>
</reference>
<gene>
    <name evidence="11" type="ORF">Dace_0733</name>
</gene>
<keyword evidence="2" id="KW-0645">Protease</keyword>
<evidence type="ECO:0000256" key="2">
    <source>
        <dbReference type="ARBA" id="ARBA00022670"/>
    </source>
</evidence>
<comment type="similarity">
    <text evidence="7">Belongs to the peptidase M42 family.</text>
</comment>
<evidence type="ECO:0000313" key="12">
    <source>
        <dbReference type="Proteomes" id="UP000005695"/>
    </source>
</evidence>
<name>Q1JXK7_DESA6</name>
<dbReference type="NCBIfam" id="TIGR01883">
    <property type="entry name" value="PepT-like"/>
    <property type="match status" value="1"/>
</dbReference>
<dbReference type="Gene3D" id="3.40.630.10">
    <property type="entry name" value="Zn peptidases"/>
    <property type="match status" value="1"/>
</dbReference>
<dbReference type="Pfam" id="PF07687">
    <property type="entry name" value="M20_dimer"/>
    <property type="match status" value="1"/>
</dbReference>
<dbReference type="InterPro" id="IPR008007">
    <property type="entry name" value="Peptidase_M42"/>
</dbReference>
<comment type="cofactor">
    <cofactor evidence="9">
        <name>a divalent metal cation</name>
        <dbReference type="ChEBI" id="CHEBI:60240"/>
    </cofactor>
    <text evidence="9">Binds 2 divalent metal cations per subunit.</text>
</comment>
<dbReference type="Pfam" id="PF01546">
    <property type="entry name" value="Peptidase_M20"/>
    <property type="match status" value="1"/>
</dbReference>
<feature type="binding site" evidence="9">
    <location>
        <position position="141"/>
    </location>
    <ligand>
        <name>Zn(2+)</name>
        <dbReference type="ChEBI" id="CHEBI:29105"/>
        <label>2</label>
    </ligand>
</feature>
<evidence type="ECO:0000256" key="1">
    <source>
        <dbReference type="ARBA" id="ARBA00001947"/>
    </source>
</evidence>
<evidence type="ECO:0000256" key="7">
    <source>
        <dbReference type="PIRNR" id="PIRNR001123"/>
    </source>
</evidence>
<keyword evidence="5" id="KW-0862">Zinc</keyword>
<dbReference type="InterPro" id="IPR002933">
    <property type="entry name" value="Peptidase_M20"/>
</dbReference>
<dbReference type="PANTHER" id="PTHR42994">
    <property type="entry name" value="PEPTIDASE T"/>
    <property type="match status" value="1"/>
</dbReference>
<dbReference type="InterPro" id="IPR010162">
    <property type="entry name" value="PepT-like"/>
</dbReference>
<reference evidence="11" key="2">
    <citation type="submission" date="2006-05" db="EMBL/GenBank/DDBJ databases">
        <title>Sequencing of the draft genome and assembly of Desulfuromonas acetoxidans DSM 684.</title>
        <authorList>
            <consortium name="US DOE Joint Genome Institute (JGI-PGF)"/>
            <person name="Copeland A."/>
            <person name="Lucas S."/>
            <person name="Lapidus A."/>
            <person name="Barry K."/>
            <person name="Detter J.C."/>
            <person name="Glavina del Rio T."/>
            <person name="Hammon N."/>
            <person name="Israni S."/>
            <person name="Dalin E."/>
            <person name="Tice H."/>
            <person name="Bruce D."/>
            <person name="Pitluck S."/>
            <person name="Richardson P."/>
        </authorList>
    </citation>
    <scope>NUCLEOTIDE SEQUENCE [LARGE SCALE GENOMIC DNA]</scope>
    <source>
        <strain evidence="11">DSM 684</strain>
    </source>
</reference>
<feature type="domain" description="Peptidase M20 dimerisation" evidence="10">
    <location>
        <begin position="185"/>
        <end position="271"/>
    </location>
</feature>
<dbReference type="InterPro" id="IPR011650">
    <property type="entry name" value="Peptidase_M20_dimer"/>
</dbReference>
<dbReference type="SUPFAM" id="SSF53187">
    <property type="entry name" value="Zn-dependent exopeptidases"/>
    <property type="match status" value="1"/>
</dbReference>
<keyword evidence="3 9" id="KW-0479">Metal-binding</keyword>
<evidence type="ECO:0000256" key="4">
    <source>
        <dbReference type="ARBA" id="ARBA00022801"/>
    </source>
</evidence>
<feature type="active site" description="Proton acceptor" evidence="8">
    <location>
        <position position="140"/>
    </location>
</feature>
<dbReference type="Gene3D" id="3.30.70.360">
    <property type="match status" value="1"/>
</dbReference>
<dbReference type="GO" id="GO:0006508">
    <property type="term" value="P:proteolysis"/>
    <property type="evidence" value="ECO:0007669"/>
    <property type="project" value="UniProtKB-KW"/>
</dbReference>
<dbReference type="Proteomes" id="UP000005695">
    <property type="component" value="Unassembled WGS sequence"/>
</dbReference>
<feature type="binding site" evidence="9">
    <location>
        <position position="107"/>
    </location>
    <ligand>
        <name>Zn(2+)</name>
        <dbReference type="ChEBI" id="CHEBI:29105"/>
        <label>1</label>
    </ligand>
</feature>
<dbReference type="GO" id="GO:0046872">
    <property type="term" value="F:metal ion binding"/>
    <property type="evidence" value="ECO:0007669"/>
    <property type="project" value="UniProtKB-UniRule"/>
</dbReference>
<proteinExistence type="inferred from homology"/>
<dbReference type="GO" id="GO:0008237">
    <property type="term" value="F:metallopeptidase activity"/>
    <property type="evidence" value="ECO:0007669"/>
    <property type="project" value="UniProtKB-KW"/>
</dbReference>
<evidence type="ECO:0000259" key="10">
    <source>
        <dbReference type="Pfam" id="PF07687"/>
    </source>
</evidence>
<accession>Q1JXK7</accession>
<sequence length="381" mass="40467">MINRQRISDEFFRLASICSPSFHEAEIADYLAQRFRELGAEVEMDETAGAIGGEAGNLIARFAAHQSSAPPLLLSAHMDTVSPADGVQPVLENGVFRSAGETVLGADDKSGIAEILEAICVLKEQNLPHPPLEVVITVCEEVGLLGAKHLDVSQLSARFGLVLDTSGVGTVAYKAPCANKLRFLIEGVESHAGLDPEHGISAIQVAAKAISAMKLGRIDEQTTANIGIIQGGQATNIVPRHVQLLGEARSFDEQALQQQTEHMIDCLRQAADASVVEIHGESTQAQLTTEVMADYPLMDVPTDAPVLRRLCAAAERLGQPLEAGSSGGGSDANLFNQYGIQTVNLASGMQKVHSVNEFVLVDDLVSVADLVVAFVQDMAEV</sequence>
<keyword evidence="12" id="KW-1185">Reference proteome</keyword>
<feature type="binding site" evidence="9">
    <location>
        <position position="164"/>
    </location>
    <ligand>
        <name>Zn(2+)</name>
        <dbReference type="ChEBI" id="CHEBI:29105"/>
        <label>1</label>
    </ligand>
</feature>
<evidence type="ECO:0000256" key="9">
    <source>
        <dbReference type="PIRSR" id="PIRSR001123-2"/>
    </source>
</evidence>
<feature type="binding site" evidence="9">
    <location>
        <position position="107"/>
    </location>
    <ligand>
        <name>Zn(2+)</name>
        <dbReference type="ChEBI" id="CHEBI:29105"/>
        <label>2</label>
    </ligand>
</feature>
<comment type="cofactor">
    <cofactor evidence="1">
        <name>Zn(2+)</name>
        <dbReference type="ChEBI" id="CHEBI:29105"/>
    </cofactor>
</comment>
<keyword evidence="6" id="KW-0482">Metalloprotease</keyword>
<evidence type="ECO:0000256" key="8">
    <source>
        <dbReference type="PIRSR" id="PIRSR001123-1"/>
    </source>
</evidence>
<evidence type="ECO:0000256" key="6">
    <source>
        <dbReference type="ARBA" id="ARBA00023049"/>
    </source>
</evidence>